<evidence type="ECO:0000313" key="2">
    <source>
        <dbReference type="EMBL" id="MSS43783.1"/>
    </source>
</evidence>
<dbReference type="EMBL" id="VULR01000011">
    <property type="protein sequence ID" value="MSS43783.1"/>
    <property type="molecule type" value="Genomic_DNA"/>
</dbReference>
<accession>A0A844FI67</accession>
<dbReference type="Proteomes" id="UP000462760">
    <property type="component" value="Unassembled WGS sequence"/>
</dbReference>
<sequence>MKKKYKEMYLEHEKEGYEIAEEKSKEIYKKQKEDREKLLDEIGRVVLTYAVIDGVIDLTTKQKRKLNKKFNKTIKNLTRNQSTSEEKVINDILETVTKERYNKNGYLMSIGMKFDMKRFSDSKMKEIVNNTIDGKTWSDRNWTNKKKLERTLKREVNRLFQGETNINDIDKVIRDKFSQNAYNSKRLIETEVARCQAEANDLFAREHDVEKQMYVATLDERTTEQCQNLDSNIYDIDDTDKPIPPLHPLCRSTLVNLPSVDWDFDTRKDNETKGYIDFMTYEEWKEQNNID</sequence>
<evidence type="ECO:0000313" key="3">
    <source>
        <dbReference type="Proteomes" id="UP000462760"/>
    </source>
</evidence>
<evidence type="ECO:0000259" key="1">
    <source>
        <dbReference type="Pfam" id="PF04233"/>
    </source>
</evidence>
<protein>
    <submittedName>
        <fullName evidence="2">Phage head morphogenesis protein</fullName>
    </submittedName>
</protein>
<dbReference type="RefSeq" id="WP_154484463.1">
    <property type="nucleotide sequence ID" value="NZ_VULR01000011.1"/>
</dbReference>
<reference evidence="2 3" key="1">
    <citation type="submission" date="2019-08" db="EMBL/GenBank/DDBJ databases">
        <title>In-depth cultivation of the pig gut microbiome towards novel bacterial diversity and tailored functional studies.</title>
        <authorList>
            <person name="Wylensek D."/>
            <person name="Hitch T.C.A."/>
            <person name="Clavel T."/>
        </authorList>
    </citation>
    <scope>NUCLEOTIDE SEQUENCE [LARGE SCALE GENOMIC DNA]</scope>
    <source>
        <strain evidence="2 3">Med78-601-WT-4W-RMD-3</strain>
    </source>
</reference>
<proteinExistence type="predicted"/>
<feature type="domain" description="Phage head morphogenesis" evidence="1">
    <location>
        <begin position="162"/>
        <end position="254"/>
    </location>
</feature>
<dbReference type="OrthoDB" id="9765386at2"/>
<organism evidence="2 3">
    <name type="scientific">Anaerosalibacter bizertensis</name>
    <dbReference type="NCBI Taxonomy" id="932217"/>
    <lineage>
        <taxon>Bacteria</taxon>
        <taxon>Bacillati</taxon>
        <taxon>Bacillota</taxon>
        <taxon>Tissierellia</taxon>
        <taxon>Tissierellales</taxon>
        <taxon>Sporanaerobacteraceae</taxon>
        <taxon>Anaerosalibacter</taxon>
    </lineage>
</organism>
<name>A0A844FI67_9FIRM</name>
<dbReference type="NCBIfam" id="TIGR01641">
    <property type="entry name" value="phageSPP1_gp7"/>
    <property type="match status" value="1"/>
</dbReference>
<dbReference type="AlphaFoldDB" id="A0A844FI67"/>
<dbReference type="InterPro" id="IPR006528">
    <property type="entry name" value="Phage_head_morphogenesis_dom"/>
</dbReference>
<dbReference type="Pfam" id="PF04233">
    <property type="entry name" value="Phage_Mu_F"/>
    <property type="match status" value="1"/>
</dbReference>
<gene>
    <name evidence="2" type="ORF">FYJ27_08585</name>
</gene>
<comment type="caution">
    <text evidence="2">The sequence shown here is derived from an EMBL/GenBank/DDBJ whole genome shotgun (WGS) entry which is preliminary data.</text>
</comment>